<accession>A0ABY5Y0Z4</accession>
<sequence length="224" mass="25747">MGTFNEIYKRILFVANCQTQIDLAGILEISQSSISDAKRRQSVPSDWLIKLYDRFGVNPDWLREKKEPMYLRGIATIDEENSHFVLEDVSRGFMAKVYDTFCEKTPDGYTFKTLDEVVLPKNLQKCTSHVFNHNGNGMDPSIPRLALVGISAKKNEETMPVISGELYALHLPQEGIIFRRIFQNIADNTYTLCFEHPELPKNIISFESLQEKLLGKVTWVLHKF</sequence>
<dbReference type="Proteomes" id="UP001058120">
    <property type="component" value="Chromosome"/>
</dbReference>
<evidence type="ECO:0000313" key="2">
    <source>
        <dbReference type="EMBL" id="UWX05849.1"/>
    </source>
</evidence>
<dbReference type="RefSeq" id="WP_334315440.1">
    <property type="nucleotide sequence ID" value="NZ_CP065938.1"/>
</dbReference>
<dbReference type="EMBL" id="CP065938">
    <property type="protein sequence ID" value="UWX05849.1"/>
    <property type="molecule type" value="Genomic_DNA"/>
</dbReference>
<organism evidence="2 3">
    <name type="scientific">Taurinivorans muris</name>
    <dbReference type="NCBI Taxonomy" id="2787751"/>
    <lineage>
        <taxon>Bacteria</taxon>
        <taxon>Pseudomonadati</taxon>
        <taxon>Thermodesulfobacteriota</taxon>
        <taxon>Desulfovibrionia</taxon>
        <taxon>Desulfovibrionales</taxon>
        <taxon>Desulfovibrionaceae</taxon>
        <taxon>Taurinivorans</taxon>
    </lineage>
</organism>
<dbReference type="InterPro" id="IPR010982">
    <property type="entry name" value="Lambda_DNA-bd_dom_sf"/>
</dbReference>
<evidence type="ECO:0000313" key="3">
    <source>
        <dbReference type="Proteomes" id="UP001058120"/>
    </source>
</evidence>
<gene>
    <name evidence="2" type="ORF">JBF11_00525</name>
</gene>
<evidence type="ECO:0000259" key="1">
    <source>
        <dbReference type="PROSITE" id="PS50943"/>
    </source>
</evidence>
<proteinExistence type="predicted"/>
<dbReference type="InterPro" id="IPR001387">
    <property type="entry name" value="Cro/C1-type_HTH"/>
</dbReference>
<dbReference type="CDD" id="cd00093">
    <property type="entry name" value="HTH_XRE"/>
    <property type="match status" value="1"/>
</dbReference>
<feature type="domain" description="HTH cro/C1-type" evidence="1">
    <location>
        <begin position="19"/>
        <end position="62"/>
    </location>
</feature>
<dbReference type="InterPro" id="IPR010744">
    <property type="entry name" value="Phage_CI_N"/>
</dbReference>
<name>A0ABY5Y0Z4_9BACT</name>
<keyword evidence="3" id="KW-1185">Reference proteome</keyword>
<dbReference type="SUPFAM" id="SSF47413">
    <property type="entry name" value="lambda repressor-like DNA-binding domains"/>
    <property type="match status" value="1"/>
</dbReference>
<dbReference type="Pfam" id="PF07022">
    <property type="entry name" value="Phage_CI_repr"/>
    <property type="match status" value="1"/>
</dbReference>
<reference evidence="2" key="1">
    <citation type="submission" date="2020-12" db="EMBL/GenBank/DDBJ databases">
        <title>Taurinivorans muris gen. nov., sp. nov., fundamental and realized metabolic niche of a ubiquitous sulfidogenic bacterium in the murine intestine.</title>
        <authorList>
            <person name="Ye H."/>
            <person name="Hanson B.T."/>
            <person name="Loy A."/>
        </authorList>
    </citation>
    <scope>NUCLEOTIDE SEQUENCE</scope>
    <source>
        <strain evidence="2">LT0009</strain>
    </source>
</reference>
<protein>
    <submittedName>
        <fullName evidence="2">Helix-turn-helix domain-containing protein</fullName>
    </submittedName>
</protein>
<dbReference type="Gene3D" id="1.10.260.40">
    <property type="entry name" value="lambda repressor-like DNA-binding domains"/>
    <property type="match status" value="1"/>
</dbReference>
<dbReference type="PROSITE" id="PS50943">
    <property type="entry name" value="HTH_CROC1"/>
    <property type="match status" value="1"/>
</dbReference>